<keyword evidence="2" id="KW-0732">Signal</keyword>
<accession>A0ABY8BX28</accession>
<evidence type="ECO:0000256" key="1">
    <source>
        <dbReference type="SAM" id="MobiDB-lite"/>
    </source>
</evidence>
<dbReference type="EMBL" id="CP119108">
    <property type="protein sequence ID" value="WEG08714.1"/>
    <property type="molecule type" value="Genomic_DNA"/>
</dbReference>
<evidence type="ECO:0000313" key="4">
    <source>
        <dbReference type="Proteomes" id="UP001214553"/>
    </source>
</evidence>
<feature type="compositionally biased region" description="Basic and acidic residues" evidence="1">
    <location>
        <begin position="83"/>
        <end position="96"/>
    </location>
</feature>
<reference evidence="3 4" key="1">
    <citation type="submission" date="2023-03" db="EMBL/GenBank/DDBJ databases">
        <title>Genome sequence of Microbacterium sp. KACC 23027.</title>
        <authorList>
            <person name="Kim S."/>
            <person name="Heo J."/>
            <person name="Kwon S.-W."/>
        </authorList>
    </citation>
    <scope>NUCLEOTIDE SEQUENCE [LARGE SCALE GENOMIC DNA]</scope>
    <source>
        <strain evidence="3 4">KACC 23027</strain>
    </source>
</reference>
<proteinExistence type="predicted"/>
<name>A0ABY8BX28_9MICO</name>
<feature type="compositionally biased region" description="Low complexity" evidence="1">
    <location>
        <begin position="54"/>
        <end position="73"/>
    </location>
</feature>
<protein>
    <submittedName>
        <fullName evidence="3">Uncharacterized protein</fullName>
    </submittedName>
</protein>
<dbReference type="Proteomes" id="UP001214553">
    <property type="component" value="Chromosome"/>
</dbReference>
<gene>
    <name evidence="3" type="ORF">PU630_15935</name>
</gene>
<organism evidence="3 4">
    <name type="scientific">Microbacterium horticulturae</name>
    <dbReference type="NCBI Taxonomy" id="3028316"/>
    <lineage>
        <taxon>Bacteria</taxon>
        <taxon>Bacillati</taxon>
        <taxon>Actinomycetota</taxon>
        <taxon>Actinomycetes</taxon>
        <taxon>Micrococcales</taxon>
        <taxon>Microbacteriaceae</taxon>
        <taxon>Microbacterium</taxon>
    </lineage>
</organism>
<feature type="region of interest" description="Disordered" evidence="1">
    <location>
        <begin position="47"/>
        <end position="96"/>
    </location>
</feature>
<sequence>MSRRRAGALVGVAAVVGSLLAGTSMATAAPASAHICIPVIWPCDDPTPAPSDTPTPSVSATATPSPSASATADPGDDDGTGAKGDDSDAPKDDADAAPKTWSLIKDDDSQIFTQPPAQLGSDSLSFSGLKGIALVRLTLADGKKIAAIRLRADRITITGFSLTVRAATGPKLVTTADTMTLEGNVNVYVNSLTATTAGGKSYTLGADTPPPADGITPKLLRVTLGLVGSSADSITYTNTDQQMHE</sequence>
<evidence type="ECO:0000313" key="3">
    <source>
        <dbReference type="EMBL" id="WEG08714.1"/>
    </source>
</evidence>
<feature type="signal peptide" evidence="2">
    <location>
        <begin position="1"/>
        <end position="28"/>
    </location>
</feature>
<dbReference type="RefSeq" id="WP_275278043.1">
    <property type="nucleotide sequence ID" value="NZ_CP119108.1"/>
</dbReference>
<evidence type="ECO:0000256" key="2">
    <source>
        <dbReference type="SAM" id="SignalP"/>
    </source>
</evidence>
<keyword evidence="4" id="KW-1185">Reference proteome</keyword>
<feature type="chain" id="PRO_5046369449" evidence="2">
    <location>
        <begin position="29"/>
        <end position="245"/>
    </location>
</feature>